<evidence type="ECO:0000313" key="1">
    <source>
        <dbReference type="EMBL" id="KIM85551.1"/>
    </source>
</evidence>
<name>A0A0C3G4G3_PILCF</name>
<organism evidence="1 2">
    <name type="scientific">Piloderma croceum (strain F 1598)</name>
    <dbReference type="NCBI Taxonomy" id="765440"/>
    <lineage>
        <taxon>Eukaryota</taxon>
        <taxon>Fungi</taxon>
        <taxon>Dikarya</taxon>
        <taxon>Basidiomycota</taxon>
        <taxon>Agaricomycotina</taxon>
        <taxon>Agaricomycetes</taxon>
        <taxon>Agaricomycetidae</taxon>
        <taxon>Atheliales</taxon>
        <taxon>Atheliaceae</taxon>
        <taxon>Piloderma</taxon>
    </lineage>
</organism>
<dbReference type="InParanoid" id="A0A0C3G4G3"/>
<protein>
    <submittedName>
        <fullName evidence="1">Uncharacterized protein</fullName>
    </submittedName>
</protein>
<sequence length="108" mass="12294">MSLKIPGLIVPLESASLLEDGRLFLKSCSNPCRMHHLLFSALSRPQWVMKIFRTMLVPRYYLQVSQESLQLCGRFVDRDAPKIADTFYKNLFKERSSITSGPDTSQAA</sequence>
<reference evidence="2" key="2">
    <citation type="submission" date="2015-01" db="EMBL/GenBank/DDBJ databases">
        <title>Evolutionary Origins and Diversification of the Mycorrhizal Mutualists.</title>
        <authorList>
            <consortium name="DOE Joint Genome Institute"/>
            <consortium name="Mycorrhizal Genomics Consortium"/>
            <person name="Kohler A."/>
            <person name="Kuo A."/>
            <person name="Nagy L.G."/>
            <person name="Floudas D."/>
            <person name="Copeland A."/>
            <person name="Barry K.W."/>
            <person name="Cichocki N."/>
            <person name="Veneault-Fourrey C."/>
            <person name="LaButti K."/>
            <person name="Lindquist E.A."/>
            <person name="Lipzen A."/>
            <person name="Lundell T."/>
            <person name="Morin E."/>
            <person name="Murat C."/>
            <person name="Riley R."/>
            <person name="Ohm R."/>
            <person name="Sun H."/>
            <person name="Tunlid A."/>
            <person name="Henrissat B."/>
            <person name="Grigoriev I.V."/>
            <person name="Hibbett D.S."/>
            <person name="Martin F."/>
        </authorList>
    </citation>
    <scope>NUCLEOTIDE SEQUENCE [LARGE SCALE GENOMIC DNA]</scope>
    <source>
        <strain evidence="2">F 1598</strain>
    </source>
</reference>
<accession>A0A0C3G4G3</accession>
<evidence type="ECO:0000313" key="2">
    <source>
        <dbReference type="Proteomes" id="UP000054166"/>
    </source>
</evidence>
<gene>
    <name evidence="1" type="ORF">PILCRDRAFT_337087</name>
</gene>
<dbReference type="AlphaFoldDB" id="A0A0C3G4G3"/>
<reference evidence="1 2" key="1">
    <citation type="submission" date="2014-04" db="EMBL/GenBank/DDBJ databases">
        <authorList>
            <consortium name="DOE Joint Genome Institute"/>
            <person name="Kuo A."/>
            <person name="Tarkka M."/>
            <person name="Buscot F."/>
            <person name="Kohler A."/>
            <person name="Nagy L.G."/>
            <person name="Floudas D."/>
            <person name="Copeland A."/>
            <person name="Barry K.W."/>
            <person name="Cichocki N."/>
            <person name="Veneault-Fourrey C."/>
            <person name="LaButti K."/>
            <person name="Lindquist E.A."/>
            <person name="Lipzen A."/>
            <person name="Lundell T."/>
            <person name="Morin E."/>
            <person name="Murat C."/>
            <person name="Sun H."/>
            <person name="Tunlid A."/>
            <person name="Henrissat B."/>
            <person name="Grigoriev I.V."/>
            <person name="Hibbett D.S."/>
            <person name="Martin F."/>
            <person name="Nordberg H.P."/>
            <person name="Cantor M.N."/>
            <person name="Hua S.X."/>
        </authorList>
    </citation>
    <scope>NUCLEOTIDE SEQUENCE [LARGE SCALE GENOMIC DNA]</scope>
    <source>
        <strain evidence="1 2">F 1598</strain>
    </source>
</reference>
<dbReference type="Proteomes" id="UP000054166">
    <property type="component" value="Unassembled WGS sequence"/>
</dbReference>
<dbReference type="HOGENOM" id="CLU_2197921_0_0_1"/>
<proteinExistence type="predicted"/>
<keyword evidence="2" id="KW-1185">Reference proteome</keyword>
<dbReference type="EMBL" id="KN832984">
    <property type="protein sequence ID" value="KIM85551.1"/>
    <property type="molecule type" value="Genomic_DNA"/>
</dbReference>